<gene>
    <name evidence="3" type="ORF">TRFO_14148</name>
</gene>
<dbReference type="InterPro" id="IPR051291">
    <property type="entry name" value="CIMAP"/>
</dbReference>
<evidence type="ECO:0000313" key="3">
    <source>
        <dbReference type="EMBL" id="OHT15391.1"/>
    </source>
</evidence>
<dbReference type="InterPro" id="IPR010736">
    <property type="entry name" value="SHIPPO-rpt"/>
</dbReference>
<sequence length="518" mass="58047">MANIFQNLVFLILFFQCIYSHISCKKRTYFSHNISKRNNEQKSMLFSLNGERKFDNVIKNTPADVGPGMYEVVPVMGNHKKMKAPFGTKGDRSIFPRPKFEAPPPGEYDAKPLNPGLAITSVFMSESRRSTFTSNSNPDPAKYSQLDMWKVRTPQQIYPKKLNKPRAVTGYVGQSDVTCYTMDEAGKWVPCKRPTESNCDIGPGSYDPQLGINTALPISLNKGCTRNVFKVNESFPGPGSYQPRSAKDRLPIKISNIAKEPKPVDGGEPEFVDLKTWAPEECPEGSAVFKSRDIRQTFKEKEATPAPTAYYRPPRQYFSPGDGLGYRAERNTLGQYIGNSVPGPGTYEAKPARWIQKGAKSSLNRAVGRNDIYSINKKENVPGPGKYETTTPWVKPKMRASSVFESQAPRSKEIISDTPGAGQYNPRIIDNDHHVPPTIHESRFSKFGDWVDHNKIDFPAPDHYQKIEMDTGKGVTISRTNRDNPDKDNFPGPGYYNVVHSSLKTKCFNAHVPKSTDD</sequence>
<feature type="compositionally biased region" description="Basic and acidic residues" evidence="1">
    <location>
        <begin position="480"/>
        <end position="489"/>
    </location>
</feature>
<keyword evidence="4" id="KW-1185">Reference proteome</keyword>
<dbReference type="OrthoDB" id="406368at2759"/>
<dbReference type="PANTHER" id="PTHR21580:SF28">
    <property type="entry name" value="BOREALIN N-TERMINAL DOMAIN-CONTAINING PROTEIN-RELATED"/>
    <property type="match status" value="1"/>
</dbReference>
<dbReference type="AlphaFoldDB" id="A0A1J4KVY4"/>
<evidence type="ECO:0000256" key="1">
    <source>
        <dbReference type="SAM" id="MobiDB-lite"/>
    </source>
</evidence>
<organism evidence="3 4">
    <name type="scientific">Tritrichomonas foetus</name>
    <dbReference type="NCBI Taxonomy" id="1144522"/>
    <lineage>
        <taxon>Eukaryota</taxon>
        <taxon>Metamonada</taxon>
        <taxon>Parabasalia</taxon>
        <taxon>Tritrichomonadida</taxon>
        <taxon>Tritrichomonadidae</taxon>
        <taxon>Tritrichomonas</taxon>
    </lineage>
</organism>
<dbReference type="Pfam" id="PF07004">
    <property type="entry name" value="SHIPPO-rpt"/>
    <property type="match status" value="4"/>
</dbReference>
<reference evidence="3" key="1">
    <citation type="submission" date="2016-10" db="EMBL/GenBank/DDBJ databases">
        <authorList>
            <person name="Benchimol M."/>
            <person name="Almeida L.G."/>
            <person name="Vasconcelos A.T."/>
            <person name="Perreira-Neves A."/>
            <person name="Rosa I.A."/>
            <person name="Tasca T."/>
            <person name="Bogo M.R."/>
            <person name="de Souza W."/>
        </authorList>
    </citation>
    <scope>NUCLEOTIDE SEQUENCE [LARGE SCALE GENOMIC DNA]</scope>
    <source>
        <strain evidence="3">K</strain>
    </source>
</reference>
<dbReference type="GeneID" id="94832340"/>
<feature type="signal peptide" evidence="2">
    <location>
        <begin position="1"/>
        <end position="20"/>
    </location>
</feature>
<accession>A0A1J4KVY4</accession>
<keyword evidence="2" id="KW-0732">Signal</keyword>
<name>A0A1J4KVY4_9EUKA</name>
<dbReference type="VEuPathDB" id="TrichDB:TRFO_14148"/>
<proteinExistence type="predicted"/>
<dbReference type="Proteomes" id="UP000179807">
    <property type="component" value="Unassembled WGS sequence"/>
</dbReference>
<feature type="region of interest" description="Disordered" evidence="1">
    <location>
        <begin position="471"/>
        <end position="493"/>
    </location>
</feature>
<evidence type="ECO:0000313" key="4">
    <source>
        <dbReference type="Proteomes" id="UP000179807"/>
    </source>
</evidence>
<evidence type="ECO:0000256" key="2">
    <source>
        <dbReference type="SAM" id="SignalP"/>
    </source>
</evidence>
<dbReference type="EMBL" id="MLAK01000229">
    <property type="protein sequence ID" value="OHT15391.1"/>
    <property type="molecule type" value="Genomic_DNA"/>
</dbReference>
<feature type="chain" id="PRO_5012656089" evidence="2">
    <location>
        <begin position="21"/>
        <end position="518"/>
    </location>
</feature>
<dbReference type="PANTHER" id="PTHR21580">
    <property type="entry name" value="SHIPPO-1-RELATED"/>
    <property type="match status" value="1"/>
</dbReference>
<dbReference type="RefSeq" id="XP_068368527.1">
    <property type="nucleotide sequence ID" value="XM_068497636.1"/>
</dbReference>
<comment type="caution">
    <text evidence="3">The sequence shown here is derived from an EMBL/GenBank/DDBJ whole genome shotgun (WGS) entry which is preliminary data.</text>
</comment>
<protein>
    <submittedName>
        <fullName evidence="3">Uncharacterized protein</fullName>
    </submittedName>
</protein>